<dbReference type="Pfam" id="PF00646">
    <property type="entry name" value="F-box"/>
    <property type="match status" value="1"/>
</dbReference>
<dbReference type="GO" id="GO:0006310">
    <property type="term" value="P:DNA recombination"/>
    <property type="evidence" value="ECO:0007669"/>
    <property type="project" value="UniProtKB-KW"/>
</dbReference>
<keyword evidence="1" id="KW-0233">DNA recombination</keyword>
<dbReference type="Gene3D" id="1.20.1280.50">
    <property type="match status" value="1"/>
</dbReference>
<dbReference type="AlphaFoldDB" id="A0A1A9UYJ1"/>
<dbReference type="CDD" id="cd09917">
    <property type="entry name" value="F-box_SF"/>
    <property type="match status" value="1"/>
</dbReference>
<dbReference type="VEuPathDB" id="VectorBase:GAUT019835"/>
<dbReference type="Proteomes" id="UP000078200">
    <property type="component" value="Unassembled WGS sequence"/>
</dbReference>
<accession>A0A1A9UYJ1</accession>
<dbReference type="SUPFAM" id="SSF56349">
    <property type="entry name" value="DNA breaking-rejoining enzymes"/>
    <property type="match status" value="1"/>
</dbReference>
<dbReference type="SUPFAM" id="SSF81383">
    <property type="entry name" value="F-box domain"/>
    <property type="match status" value="1"/>
</dbReference>
<sequence>MDNANACKEINLKTASTSNGHVSKTLRLDQHDVTNTLPSTPSDGNAANEMLIKILNNLSHRNLLQTSLVCKLWRQLKRVPDLKQCNQSCMRNSVCPLTHYQVEYHLLNTRMRECIHIRPCARMSTHTNRVPDLRHNYLSSFDNSQQELSSNQRIQQPIFCKKLHINFELAMIVVFISIVPRRINELLLLTCKQMSTLINQGQLDIPGKNRETISTIIIPVELSTVLNRYMIATLQPYEYESDEKFFKHNYRQLYHAMSRTLEHLFDKERATNLRPFHAFRNYYAYQHINQATNKKETARVCGQVLGHAKLSTTFRYAKRQEMVRRARNQTSENLKADTIHFVQNTVPTTIKAMSVLKLA</sequence>
<dbReference type="InterPro" id="IPR013762">
    <property type="entry name" value="Integrase-like_cat_sf"/>
</dbReference>
<evidence type="ECO:0000256" key="1">
    <source>
        <dbReference type="ARBA" id="ARBA00023172"/>
    </source>
</evidence>
<evidence type="ECO:0000313" key="3">
    <source>
        <dbReference type="EnsemblMetazoa" id="GAUT019835-PA"/>
    </source>
</evidence>
<feature type="domain" description="F-box" evidence="2">
    <location>
        <begin position="48"/>
        <end position="80"/>
    </location>
</feature>
<dbReference type="Gene3D" id="1.10.443.10">
    <property type="entry name" value="Intergrase catalytic core"/>
    <property type="match status" value="1"/>
</dbReference>
<evidence type="ECO:0000313" key="4">
    <source>
        <dbReference type="Proteomes" id="UP000078200"/>
    </source>
</evidence>
<protein>
    <recommendedName>
        <fullName evidence="2">F-box domain-containing protein</fullName>
    </recommendedName>
</protein>
<name>A0A1A9UYJ1_GLOAU</name>
<dbReference type="InterPro" id="IPR011010">
    <property type="entry name" value="DNA_brk_join_enz"/>
</dbReference>
<dbReference type="EnsemblMetazoa" id="GAUT019835-RA">
    <property type="protein sequence ID" value="GAUT019835-PA"/>
    <property type="gene ID" value="GAUT019835"/>
</dbReference>
<dbReference type="GO" id="GO:0015074">
    <property type="term" value="P:DNA integration"/>
    <property type="evidence" value="ECO:0007669"/>
    <property type="project" value="InterPro"/>
</dbReference>
<reference evidence="3" key="1">
    <citation type="submission" date="2020-05" db="UniProtKB">
        <authorList>
            <consortium name="EnsemblMetazoa"/>
        </authorList>
    </citation>
    <scope>IDENTIFICATION</scope>
    <source>
        <strain evidence="3">TTRI</strain>
    </source>
</reference>
<dbReference type="InterPro" id="IPR001810">
    <property type="entry name" value="F-box_dom"/>
</dbReference>
<keyword evidence="4" id="KW-1185">Reference proteome</keyword>
<dbReference type="GO" id="GO:0003677">
    <property type="term" value="F:DNA binding"/>
    <property type="evidence" value="ECO:0007669"/>
    <property type="project" value="InterPro"/>
</dbReference>
<organism evidence="3 4">
    <name type="scientific">Glossina austeni</name>
    <name type="common">Savannah tsetse fly</name>
    <dbReference type="NCBI Taxonomy" id="7395"/>
    <lineage>
        <taxon>Eukaryota</taxon>
        <taxon>Metazoa</taxon>
        <taxon>Ecdysozoa</taxon>
        <taxon>Arthropoda</taxon>
        <taxon>Hexapoda</taxon>
        <taxon>Insecta</taxon>
        <taxon>Pterygota</taxon>
        <taxon>Neoptera</taxon>
        <taxon>Endopterygota</taxon>
        <taxon>Diptera</taxon>
        <taxon>Brachycera</taxon>
        <taxon>Muscomorpha</taxon>
        <taxon>Hippoboscoidea</taxon>
        <taxon>Glossinidae</taxon>
        <taxon>Glossina</taxon>
    </lineage>
</organism>
<evidence type="ECO:0000259" key="2">
    <source>
        <dbReference type="Pfam" id="PF00646"/>
    </source>
</evidence>
<dbReference type="InterPro" id="IPR036047">
    <property type="entry name" value="F-box-like_dom_sf"/>
</dbReference>
<proteinExistence type="predicted"/>